<dbReference type="WBParaSite" id="SBAD_0000779201-mRNA-1">
    <property type="protein sequence ID" value="SBAD_0000779201-mRNA-1"/>
    <property type="gene ID" value="SBAD_0000779201"/>
</dbReference>
<feature type="region of interest" description="Disordered" evidence="1">
    <location>
        <begin position="1"/>
        <end position="36"/>
    </location>
</feature>
<dbReference type="AlphaFoldDB" id="A0A183IV60"/>
<protein>
    <submittedName>
        <fullName evidence="2 4">Uncharacterized protein</fullName>
    </submittedName>
</protein>
<name>A0A183IV60_9BILA</name>
<evidence type="ECO:0000313" key="4">
    <source>
        <dbReference type="WBParaSite" id="SBAD_0000779201-mRNA-1"/>
    </source>
</evidence>
<dbReference type="Proteomes" id="UP000270296">
    <property type="component" value="Unassembled WGS sequence"/>
</dbReference>
<feature type="compositionally biased region" description="Basic and acidic residues" evidence="1">
    <location>
        <begin position="26"/>
        <end position="36"/>
    </location>
</feature>
<keyword evidence="3" id="KW-1185">Reference proteome</keyword>
<feature type="region of interest" description="Disordered" evidence="1">
    <location>
        <begin position="65"/>
        <end position="95"/>
    </location>
</feature>
<reference evidence="2 3" key="2">
    <citation type="submission" date="2018-11" db="EMBL/GenBank/DDBJ databases">
        <authorList>
            <consortium name="Pathogen Informatics"/>
        </authorList>
    </citation>
    <scope>NUCLEOTIDE SEQUENCE [LARGE SCALE GENOMIC DNA]</scope>
</reference>
<reference evidence="4" key="1">
    <citation type="submission" date="2016-06" db="UniProtKB">
        <authorList>
            <consortium name="WormBaseParasite"/>
        </authorList>
    </citation>
    <scope>IDENTIFICATION</scope>
</reference>
<evidence type="ECO:0000256" key="1">
    <source>
        <dbReference type="SAM" id="MobiDB-lite"/>
    </source>
</evidence>
<accession>A0A183IV60</accession>
<dbReference type="EMBL" id="UZAM01010688">
    <property type="protein sequence ID" value="VDP13346.1"/>
    <property type="molecule type" value="Genomic_DNA"/>
</dbReference>
<evidence type="ECO:0000313" key="3">
    <source>
        <dbReference type="Proteomes" id="UP000270296"/>
    </source>
</evidence>
<feature type="compositionally biased region" description="Polar residues" evidence="1">
    <location>
        <begin position="72"/>
        <end position="89"/>
    </location>
</feature>
<proteinExistence type="predicted"/>
<sequence>MDTFELRPSDGWEDMVMNGDQSPNRNEFEGHRPRMDDNSRRFVNRVHASRWPPSDHVSCAIDHRFEPHESPKLTSKGSHLSTGKKSSCFTADRKT</sequence>
<gene>
    <name evidence="2" type="ORF">SBAD_LOCUS7507</name>
</gene>
<feature type="compositionally biased region" description="Basic and acidic residues" evidence="1">
    <location>
        <begin position="1"/>
        <end position="10"/>
    </location>
</feature>
<organism evidence="4">
    <name type="scientific">Soboliphyme baturini</name>
    <dbReference type="NCBI Taxonomy" id="241478"/>
    <lineage>
        <taxon>Eukaryota</taxon>
        <taxon>Metazoa</taxon>
        <taxon>Ecdysozoa</taxon>
        <taxon>Nematoda</taxon>
        <taxon>Enoplea</taxon>
        <taxon>Dorylaimia</taxon>
        <taxon>Dioctophymatida</taxon>
        <taxon>Dioctophymatoidea</taxon>
        <taxon>Soboliphymatidae</taxon>
        <taxon>Soboliphyme</taxon>
    </lineage>
</organism>
<evidence type="ECO:0000313" key="2">
    <source>
        <dbReference type="EMBL" id="VDP13346.1"/>
    </source>
</evidence>